<reference evidence="2 3" key="1">
    <citation type="submission" date="2018-06" db="EMBL/GenBank/DDBJ databases">
        <title>Genomic Encyclopedia of Type Strains, Phase III (KMG-III): the genomes of soil and plant-associated and newly described type strains.</title>
        <authorList>
            <person name="Whitman W."/>
        </authorList>
    </citation>
    <scope>NUCLEOTIDE SEQUENCE [LARGE SCALE GENOMIC DNA]</scope>
    <source>
        <strain evidence="2 3">CECT 5889</strain>
    </source>
</reference>
<feature type="signal peptide" evidence="1">
    <location>
        <begin position="1"/>
        <end position="42"/>
    </location>
</feature>
<organism evidence="2 3">
    <name type="scientific">Psychrobacter fozii</name>
    <dbReference type="NCBI Taxonomy" id="198480"/>
    <lineage>
        <taxon>Bacteria</taxon>
        <taxon>Pseudomonadati</taxon>
        <taxon>Pseudomonadota</taxon>
        <taxon>Gammaproteobacteria</taxon>
        <taxon>Moraxellales</taxon>
        <taxon>Moraxellaceae</taxon>
        <taxon>Psychrobacter</taxon>
    </lineage>
</organism>
<dbReference type="EMBL" id="QJSU01000003">
    <property type="protein sequence ID" value="PYE39759.1"/>
    <property type="molecule type" value="Genomic_DNA"/>
</dbReference>
<feature type="chain" id="PRO_5016146469" description="Repeat protein (TIGR01451 family)" evidence="1">
    <location>
        <begin position="43"/>
        <end position="345"/>
    </location>
</feature>
<protein>
    <recommendedName>
        <fullName evidence="4">Repeat protein (TIGR01451 family)</fullName>
    </recommendedName>
</protein>
<name>A0A2V4ULG3_9GAMM</name>
<evidence type="ECO:0008006" key="4">
    <source>
        <dbReference type="Google" id="ProtNLM"/>
    </source>
</evidence>
<evidence type="ECO:0000313" key="2">
    <source>
        <dbReference type="EMBL" id="PYE39759.1"/>
    </source>
</evidence>
<evidence type="ECO:0000313" key="3">
    <source>
        <dbReference type="Proteomes" id="UP000247746"/>
    </source>
</evidence>
<proteinExistence type="predicted"/>
<sequence>MNMDFAASLVTTKKIAVQKTSIATAISSIVAGTLLAVSSAHAAPEISINQSASGSTTVVEQYTDGNTATITATPNGITMQDGMPYAVTQVTTTPSYVVRQSVRVSECQSVSNSTNDTTISQASTTVTSVPVTNQGTNAVTKVNVITTPLNNVKQVLPVASATQLPVMNASTAIQVMTSSSTLGQSTLNQSTLNQSAISPTFTDQTAKTVSLETLQLTPSFSKPDVVNAKTKVMKILKNKEGREIAVPANHIAQGDIIEYHTTYTNTTNQLVNGINAMVSLPNGIQLLSLNSLLPTLATTDGNSYQVVQPMSDTAATQVNYSALKWDLVNLDASASQTVVIRAKVQ</sequence>
<dbReference type="RefSeq" id="WP_245905649.1">
    <property type="nucleotide sequence ID" value="NZ_QJSU01000003.1"/>
</dbReference>
<evidence type="ECO:0000256" key="1">
    <source>
        <dbReference type="SAM" id="SignalP"/>
    </source>
</evidence>
<comment type="caution">
    <text evidence="2">The sequence shown here is derived from an EMBL/GenBank/DDBJ whole genome shotgun (WGS) entry which is preliminary data.</text>
</comment>
<dbReference type="AlphaFoldDB" id="A0A2V4ULG3"/>
<keyword evidence="1" id="KW-0732">Signal</keyword>
<gene>
    <name evidence="2" type="ORF">DFP82_103207</name>
</gene>
<dbReference type="Proteomes" id="UP000247746">
    <property type="component" value="Unassembled WGS sequence"/>
</dbReference>
<keyword evidence="3" id="KW-1185">Reference proteome</keyword>
<accession>A0A2V4ULG3</accession>